<dbReference type="AlphaFoldDB" id="A0A9Y1BN27"/>
<protein>
    <submittedName>
        <fullName evidence="2">Molybdopterin-guanine dinucleotide biosynthesis protein B</fullName>
    </submittedName>
</protein>
<dbReference type="SUPFAM" id="SSF52540">
    <property type="entry name" value="P-loop containing nucleoside triphosphate hydrolases"/>
    <property type="match status" value="1"/>
</dbReference>
<dbReference type="GO" id="GO:0006777">
    <property type="term" value="P:Mo-molybdopterin cofactor biosynthetic process"/>
    <property type="evidence" value="ECO:0007669"/>
    <property type="project" value="InterPro"/>
</dbReference>
<evidence type="ECO:0000259" key="1">
    <source>
        <dbReference type="Pfam" id="PF03205"/>
    </source>
</evidence>
<dbReference type="InterPro" id="IPR027417">
    <property type="entry name" value="P-loop_NTPase"/>
</dbReference>
<dbReference type="GO" id="GO:0005525">
    <property type="term" value="F:GTP binding"/>
    <property type="evidence" value="ECO:0007669"/>
    <property type="project" value="InterPro"/>
</dbReference>
<dbReference type="InterPro" id="IPR004435">
    <property type="entry name" value="MobB_dom"/>
</dbReference>
<reference evidence="2" key="1">
    <citation type="journal article" date="2022" name="Nat. Microbiol.">
        <title>Unique mobile elements and scalable gene flow at the prokaryote-eukaryote boundary revealed by circularized Asgard archaea genomes.</title>
        <authorList>
            <person name="Wu F."/>
            <person name="Speth D.R."/>
            <person name="Philosof A."/>
            <person name="Cremiere A."/>
            <person name="Narayanan A."/>
            <person name="Barco R.A."/>
            <person name="Connon S.A."/>
            <person name="Amend J.P."/>
            <person name="Antoshechkin I.A."/>
            <person name="Orphan V.J."/>
        </authorList>
    </citation>
    <scope>NUCLEOTIDE SEQUENCE</scope>
    <source>
        <strain evidence="2">PM71</strain>
    </source>
</reference>
<dbReference type="EMBL" id="CP084166">
    <property type="protein sequence ID" value="UJG41880.1"/>
    <property type="molecule type" value="Genomic_DNA"/>
</dbReference>
<evidence type="ECO:0000313" key="2">
    <source>
        <dbReference type="EMBL" id="UJG41880.1"/>
    </source>
</evidence>
<dbReference type="Gene3D" id="3.40.50.300">
    <property type="entry name" value="P-loop containing nucleotide triphosphate hydrolases"/>
    <property type="match status" value="1"/>
</dbReference>
<sequence>MNISVERQRIIQIVGFSNTGKTTLVTSIIRKLSEKKIKVSTIKSAPTHQIVDHGKDSDKNFFSGAISTAVLFSNGTQITFNELSLEKTIKLIGDYSDSELIIIEGFKKRNFPKIIVWTKDIDLSLFNLDNVVGVYCPKNIYRENRTDVELFVEKYGFDLFISVEQIIKILLEELKH</sequence>
<dbReference type="InterPro" id="IPR052539">
    <property type="entry name" value="MGD_biosynthesis_adapter"/>
</dbReference>
<dbReference type="PANTHER" id="PTHR40072:SF1">
    <property type="entry name" value="MOLYBDOPTERIN-GUANINE DINUCLEOTIDE BIOSYNTHESIS ADAPTER PROTEIN"/>
    <property type="match status" value="1"/>
</dbReference>
<gene>
    <name evidence="2" type="primary">mobB</name>
    <name evidence="2" type="ORF">K9W45_05300</name>
</gene>
<dbReference type="Pfam" id="PF03205">
    <property type="entry name" value="MobB"/>
    <property type="match status" value="1"/>
</dbReference>
<organism evidence="2">
    <name type="scientific">Candidatus Heimdallarchaeum aukensis</name>
    <dbReference type="NCBI Taxonomy" id="2876573"/>
    <lineage>
        <taxon>Archaea</taxon>
        <taxon>Promethearchaeati</taxon>
        <taxon>Candidatus Heimdallarchaeota</taxon>
        <taxon>Candidatus Heimdallarchaeia (ex Rinke et al. 2021) (nom. nud.)</taxon>
        <taxon>Candidatus Heimdallarchaeales</taxon>
        <taxon>Candidatus Heimdallarchaeaceae</taxon>
        <taxon>Candidatus Heimdallarchaeum</taxon>
    </lineage>
</organism>
<feature type="domain" description="Molybdopterin-guanine dinucleotide biosynthesis protein B (MobB)" evidence="1">
    <location>
        <begin position="10"/>
        <end position="124"/>
    </location>
</feature>
<dbReference type="Proteomes" id="UP001201020">
    <property type="component" value="Chromosome"/>
</dbReference>
<accession>A0A9Y1BN27</accession>
<dbReference type="NCBIfam" id="TIGR00176">
    <property type="entry name" value="mobB"/>
    <property type="match status" value="1"/>
</dbReference>
<proteinExistence type="predicted"/>
<dbReference type="PANTHER" id="PTHR40072">
    <property type="entry name" value="MOLYBDOPTERIN-GUANINE DINUCLEOTIDE BIOSYNTHESIS ADAPTER PROTEIN-RELATED"/>
    <property type="match status" value="1"/>
</dbReference>
<name>A0A9Y1BN27_9ARCH</name>